<comment type="caution">
    <text evidence="1">The sequence shown here is derived from an EMBL/GenBank/DDBJ whole genome shotgun (WGS) entry which is preliminary data.</text>
</comment>
<organism evidence="1 2">
    <name type="scientific">Ureibacillus thermosphaericus</name>
    <dbReference type="NCBI Taxonomy" id="51173"/>
    <lineage>
        <taxon>Bacteria</taxon>
        <taxon>Bacillati</taxon>
        <taxon>Bacillota</taxon>
        <taxon>Bacilli</taxon>
        <taxon>Bacillales</taxon>
        <taxon>Caryophanaceae</taxon>
        <taxon>Ureibacillus</taxon>
    </lineage>
</organism>
<protein>
    <recommendedName>
        <fullName evidence="3">IS21 family transposase</fullName>
    </recommendedName>
</protein>
<dbReference type="AlphaFoldDB" id="A0A840Q6L0"/>
<dbReference type="Proteomes" id="UP000557217">
    <property type="component" value="Unassembled WGS sequence"/>
</dbReference>
<evidence type="ECO:0008006" key="3">
    <source>
        <dbReference type="Google" id="ProtNLM"/>
    </source>
</evidence>
<proteinExistence type="predicted"/>
<keyword evidence="2" id="KW-1185">Reference proteome</keyword>
<name>A0A840Q6L0_URETH</name>
<evidence type="ECO:0000313" key="2">
    <source>
        <dbReference type="Proteomes" id="UP000557217"/>
    </source>
</evidence>
<accession>A0A840Q6L0</accession>
<feature type="non-terminal residue" evidence="1">
    <location>
        <position position="1"/>
    </location>
</feature>
<gene>
    <name evidence="1" type="ORF">HNR36_003005</name>
</gene>
<dbReference type="EMBL" id="JACHGZ010000078">
    <property type="protein sequence ID" value="MBB5150576.1"/>
    <property type="molecule type" value="Genomic_DNA"/>
</dbReference>
<reference evidence="1 2" key="1">
    <citation type="submission" date="2020-08" db="EMBL/GenBank/DDBJ databases">
        <title>Genomic Encyclopedia of Type Strains, Phase IV (KMG-IV): sequencing the most valuable type-strain genomes for metagenomic binning, comparative biology and taxonomic classification.</title>
        <authorList>
            <person name="Goeker M."/>
        </authorList>
    </citation>
    <scope>NUCLEOTIDE SEQUENCE [LARGE SCALE GENOMIC DNA]</scope>
    <source>
        <strain evidence="1 2">DSM 10633</strain>
    </source>
</reference>
<evidence type="ECO:0000313" key="1">
    <source>
        <dbReference type="EMBL" id="MBB5150576.1"/>
    </source>
</evidence>
<sequence length="129" mass="15254">KWQPYLTLMAKRPNALKYTDFYEKMPEEWKNYFSNCTVQEKKEALQLLAVLLKEHDFEVSTQALRIASQYGHPKVESIKQVFYQLINGRGIREPIQPKKHVPDMPEAIRGVRHYDRLFESQGDVASWNK</sequence>